<evidence type="ECO:0000313" key="3">
    <source>
        <dbReference type="Proteomes" id="UP000292346"/>
    </source>
</evidence>
<sequence length="73" mass="8258">MTQMRIARPSTDLSAIERFYVDSPVPDDLVARLVTAGGTVVPSRNPYWDTWGVTIVDPDSYRVVLCTRSWSNR</sequence>
<feature type="domain" description="YycE-like C-terminal" evidence="1">
    <location>
        <begin position="26"/>
        <end position="65"/>
    </location>
</feature>
<dbReference type="InterPro" id="IPR058997">
    <property type="entry name" value="YycE-like_C"/>
</dbReference>
<name>A0A4R0H7J1_9ACTN</name>
<evidence type="ECO:0000259" key="1">
    <source>
        <dbReference type="Pfam" id="PF22659"/>
    </source>
</evidence>
<reference evidence="2 3" key="1">
    <citation type="submission" date="2019-02" db="EMBL/GenBank/DDBJ databases">
        <title>Kribbella capetownensis sp. nov. and Kribbella speibonae sp. nov., isolated from soil.</title>
        <authorList>
            <person name="Curtis S.M."/>
            <person name="Norton I."/>
            <person name="Everest G.J."/>
            <person name="Meyers P.R."/>
        </authorList>
    </citation>
    <scope>NUCLEOTIDE SEQUENCE [LARGE SCALE GENOMIC DNA]</scope>
    <source>
        <strain evidence="2 3">KCTC 29219</strain>
    </source>
</reference>
<evidence type="ECO:0000313" key="2">
    <source>
        <dbReference type="EMBL" id="TCC05933.1"/>
    </source>
</evidence>
<dbReference type="InterPro" id="IPR029068">
    <property type="entry name" value="Glyas_Bleomycin-R_OHBP_Dase"/>
</dbReference>
<dbReference type="EMBL" id="SJJZ01000003">
    <property type="protein sequence ID" value="TCC05933.1"/>
    <property type="molecule type" value="Genomic_DNA"/>
</dbReference>
<dbReference type="RefSeq" id="WP_131342938.1">
    <property type="nucleotide sequence ID" value="NZ_SJJZ01000003.1"/>
</dbReference>
<dbReference type="SUPFAM" id="SSF54593">
    <property type="entry name" value="Glyoxalase/Bleomycin resistance protein/Dihydroxybiphenyl dioxygenase"/>
    <property type="match status" value="1"/>
</dbReference>
<dbReference type="Pfam" id="PF22659">
    <property type="entry name" value="YycE-like_C"/>
    <property type="match status" value="1"/>
</dbReference>
<protein>
    <recommendedName>
        <fullName evidence="1">YycE-like C-terminal domain-containing protein</fullName>
    </recommendedName>
</protein>
<organism evidence="2 3">
    <name type="scientific">Kribbella soli</name>
    <dbReference type="NCBI Taxonomy" id="1124743"/>
    <lineage>
        <taxon>Bacteria</taxon>
        <taxon>Bacillati</taxon>
        <taxon>Actinomycetota</taxon>
        <taxon>Actinomycetes</taxon>
        <taxon>Propionibacteriales</taxon>
        <taxon>Kribbellaceae</taxon>
        <taxon>Kribbella</taxon>
    </lineage>
</organism>
<proteinExistence type="predicted"/>
<dbReference type="AlphaFoldDB" id="A0A4R0H7J1"/>
<keyword evidence="3" id="KW-1185">Reference proteome</keyword>
<gene>
    <name evidence="2" type="ORF">E0H45_28485</name>
</gene>
<comment type="caution">
    <text evidence="2">The sequence shown here is derived from an EMBL/GenBank/DDBJ whole genome shotgun (WGS) entry which is preliminary data.</text>
</comment>
<dbReference type="Gene3D" id="3.10.180.10">
    <property type="entry name" value="2,3-Dihydroxybiphenyl 1,2-Dioxygenase, domain 1"/>
    <property type="match status" value="1"/>
</dbReference>
<dbReference type="OrthoDB" id="8018325at2"/>
<accession>A0A4R0H7J1</accession>
<dbReference type="Proteomes" id="UP000292346">
    <property type="component" value="Unassembled WGS sequence"/>
</dbReference>